<dbReference type="PANTHER" id="PTHR43077">
    <property type="entry name" value="TRANSPORT PERMEASE YVFS-RELATED"/>
    <property type="match status" value="1"/>
</dbReference>
<feature type="transmembrane region" description="Helical" evidence="6">
    <location>
        <begin position="684"/>
        <end position="701"/>
    </location>
</feature>
<evidence type="ECO:0000256" key="1">
    <source>
        <dbReference type="ARBA" id="ARBA00004141"/>
    </source>
</evidence>
<reference evidence="8 9" key="1">
    <citation type="submission" date="2014-04" db="EMBL/GenBank/DDBJ databases">
        <title>Whole genome shotgun sequence of Geobacillus caldoxylosilyticus NBRC 107762.</title>
        <authorList>
            <person name="Hosoyama A."/>
            <person name="Hosoyama Y."/>
            <person name="Katano-Makiyama Y."/>
            <person name="Tsuchikane K."/>
            <person name="Ohji S."/>
            <person name="Ichikawa N."/>
            <person name="Yamazoe A."/>
            <person name="Fujita N."/>
        </authorList>
    </citation>
    <scope>NUCLEOTIDE SEQUENCE [LARGE SCALE GENOMIC DNA]</scope>
    <source>
        <strain evidence="8 9">NBRC 107762</strain>
    </source>
</reference>
<evidence type="ECO:0000313" key="8">
    <source>
        <dbReference type="EMBL" id="GAJ41197.1"/>
    </source>
</evidence>
<evidence type="ECO:0000256" key="5">
    <source>
        <dbReference type="SAM" id="Coils"/>
    </source>
</evidence>
<keyword evidence="5" id="KW-0175">Coiled coil</keyword>
<dbReference type="GO" id="GO:0016020">
    <property type="term" value="C:membrane"/>
    <property type="evidence" value="ECO:0007669"/>
    <property type="project" value="UniProtKB-SubCell"/>
</dbReference>
<accession>A0A023DIW3</accession>
<feature type="coiled-coil region" evidence="5">
    <location>
        <begin position="211"/>
        <end position="238"/>
    </location>
</feature>
<dbReference type="Pfam" id="PF12698">
    <property type="entry name" value="ABC2_membrane_3"/>
    <property type="match status" value="1"/>
</dbReference>
<organism evidence="8 9">
    <name type="scientific">Parageobacillus caldoxylosilyticus NBRC 107762</name>
    <dbReference type="NCBI Taxonomy" id="1220594"/>
    <lineage>
        <taxon>Bacteria</taxon>
        <taxon>Bacillati</taxon>
        <taxon>Bacillota</taxon>
        <taxon>Bacilli</taxon>
        <taxon>Bacillales</taxon>
        <taxon>Anoxybacillaceae</taxon>
        <taxon>Saccharococcus</taxon>
    </lineage>
</organism>
<feature type="domain" description="ABC-2 type transporter transmembrane" evidence="7">
    <location>
        <begin position="29"/>
        <end position="698"/>
    </location>
</feature>
<keyword evidence="2 6" id="KW-0812">Transmembrane</keyword>
<dbReference type="GO" id="GO:0140359">
    <property type="term" value="F:ABC-type transporter activity"/>
    <property type="evidence" value="ECO:0007669"/>
    <property type="project" value="InterPro"/>
</dbReference>
<feature type="transmembrane region" description="Helical" evidence="6">
    <location>
        <begin position="626"/>
        <end position="645"/>
    </location>
</feature>
<feature type="transmembrane region" description="Helical" evidence="6">
    <location>
        <begin position="566"/>
        <end position="591"/>
    </location>
</feature>
<dbReference type="InterPro" id="IPR013525">
    <property type="entry name" value="ABC2_TM"/>
</dbReference>
<dbReference type="Gene3D" id="3.40.1710.10">
    <property type="entry name" value="abc type-2 transporter like domain"/>
    <property type="match status" value="1"/>
</dbReference>
<dbReference type="OrthoDB" id="9811483at2"/>
<protein>
    <recommendedName>
        <fullName evidence="7">ABC-2 type transporter transmembrane domain-containing protein</fullName>
    </recommendedName>
</protein>
<sequence>MKKIWNLYVHDMKQIATNWVAAVLVGGLLLLPSLYAWVNIEASIDPYANTRNIKVGIVNEDKGAKIQGHAFNAGKEIVRALRNNHDLGWQFVGKQEGMKNVRYGDYFATIVIPSDFSEKLATIVQDRPEQAVIHYYENDKKNAIAPRITSKGASTITEQVSDQFVAVVNSVLFSIFHEAGVALEQQLPDIRHFETLIFQLQTKLPEIKRLLNQSMSDAKEAERLVNKAEKTLPEAKRIVNSGIAFLDETNQFFTKAEAKAKTLTPQIAENLRTLQQIAMSIYAATNKLQENLSLAQQRQWLSDVQGMAAAGEQMADEAQTQLRIFNNMIEKRAFSRTASANMEQLSGRLTGIKSNLREAQRLAKLAYEQSENGAQPGNHLLTDLNERAAAAVKQVDRVMNEYEQHIAPLMKEKMNETKQTLQDARRMLADIANTILELERLLQHAGSGLKQGEEMLQTASDQYPFLARKVNDIASFLAKLKKETNIYDIIRLLKNDPSAKGEFLAHPVDLKTHRLFPLPNYGSGMNPFYTVLSIWVGCLLLVSLLSTEPYEAEGYTSREIYFGRLLTFWTCNSIQALIVTLGDVFLLKNIYIHDSGWFILFGLLCSFVFIVIVFTLVSVFSDVGKALAIVLLVFQIAGAGGTYPVQLIPEFFQNINPFLPFTYAIDLMREAVGGIVWGKVKNDAVRLMMFAVLALLLGTLLKEPLNKYMHSLHAKAKKSGLFH</sequence>
<keyword evidence="3 6" id="KW-1133">Transmembrane helix</keyword>
<dbReference type="InterPro" id="IPR017500">
    <property type="entry name" value="Phage_infect_YhgE_N"/>
</dbReference>
<dbReference type="NCBIfam" id="TIGR03062">
    <property type="entry name" value="pip_yhgE_Cterm"/>
    <property type="match status" value="1"/>
</dbReference>
<dbReference type="PANTHER" id="PTHR43077:SF10">
    <property type="entry name" value="TRANSPORT PERMEASE PROTEIN"/>
    <property type="match status" value="1"/>
</dbReference>
<keyword evidence="4 6" id="KW-0472">Membrane</keyword>
<evidence type="ECO:0000259" key="7">
    <source>
        <dbReference type="Pfam" id="PF12698"/>
    </source>
</evidence>
<dbReference type="InterPro" id="IPR017501">
    <property type="entry name" value="Phage_infect_YhgE_C"/>
</dbReference>
<proteinExistence type="predicted"/>
<name>A0A023DIW3_9BACL</name>
<comment type="subcellular location">
    <subcellularLocation>
        <location evidence="1">Membrane</location>
        <topology evidence="1">Multi-pass membrane protein</topology>
    </subcellularLocation>
</comment>
<gene>
    <name evidence="8" type="ORF">GCA01S_060_00130</name>
</gene>
<dbReference type="Proteomes" id="UP000023561">
    <property type="component" value="Unassembled WGS sequence"/>
</dbReference>
<dbReference type="EMBL" id="BAWO01000060">
    <property type="protein sequence ID" value="GAJ41197.1"/>
    <property type="molecule type" value="Genomic_DNA"/>
</dbReference>
<feature type="coiled-coil region" evidence="5">
    <location>
        <begin position="342"/>
        <end position="441"/>
    </location>
</feature>
<dbReference type="NCBIfam" id="TIGR03061">
    <property type="entry name" value="pip_yhgE_Nterm"/>
    <property type="match status" value="1"/>
</dbReference>
<evidence type="ECO:0000256" key="2">
    <source>
        <dbReference type="ARBA" id="ARBA00022692"/>
    </source>
</evidence>
<comment type="caution">
    <text evidence="8">The sequence shown here is derived from an EMBL/GenBank/DDBJ whole genome shotgun (WGS) entry which is preliminary data.</text>
</comment>
<feature type="transmembrane region" description="Helical" evidence="6">
    <location>
        <begin position="597"/>
        <end position="619"/>
    </location>
</feature>
<keyword evidence="9" id="KW-1185">Reference proteome</keyword>
<evidence type="ECO:0000256" key="6">
    <source>
        <dbReference type="SAM" id="Phobius"/>
    </source>
</evidence>
<dbReference type="InterPro" id="IPR051328">
    <property type="entry name" value="T7SS_ABC-Transporter"/>
</dbReference>
<evidence type="ECO:0000256" key="4">
    <source>
        <dbReference type="ARBA" id="ARBA00023136"/>
    </source>
</evidence>
<dbReference type="AlphaFoldDB" id="A0A023DIW3"/>
<evidence type="ECO:0000256" key="3">
    <source>
        <dbReference type="ARBA" id="ARBA00022989"/>
    </source>
</evidence>
<evidence type="ECO:0000313" key="9">
    <source>
        <dbReference type="Proteomes" id="UP000023561"/>
    </source>
</evidence>
<feature type="transmembrane region" description="Helical" evidence="6">
    <location>
        <begin position="527"/>
        <end position="545"/>
    </location>
</feature>
<dbReference type="RefSeq" id="WP_042411220.1">
    <property type="nucleotide sequence ID" value="NZ_BAWO01000060.1"/>
</dbReference>